<dbReference type="InterPro" id="IPR027417">
    <property type="entry name" value="P-loop_NTPase"/>
</dbReference>
<organism evidence="7 8">
    <name type="scientific">Amycolatopsis rifamycinica</name>
    <dbReference type="NCBI Taxonomy" id="287986"/>
    <lineage>
        <taxon>Bacteria</taxon>
        <taxon>Bacillati</taxon>
        <taxon>Actinomycetota</taxon>
        <taxon>Actinomycetes</taxon>
        <taxon>Pseudonocardiales</taxon>
        <taxon>Pseudonocardiaceae</taxon>
        <taxon>Amycolatopsis</taxon>
    </lineage>
</organism>
<dbReference type="InterPro" id="IPR027785">
    <property type="entry name" value="UvrD-like_helicase_C"/>
</dbReference>
<dbReference type="GO" id="GO:0005524">
    <property type="term" value="F:ATP binding"/>
    <property type="evidence" value="ECO:0007669"/>
    <property type="project" value="UniProtKB-UniRule"/>
</dbReference>
<evidence type="ECO:0000256" key="5">
    <source>
        <dbReference type="PROSITE-ProRule" id="PRU00560"/>
    </source>
</evidence>
<protein>
    <submittedName>
        <fullName evidence="7">Helicase</fullName>
    </submittedName>
</protein>
<dbReference type="EMBL" id="JMQI01000005">
    <property type="protein sequence ID" value="KDN23729.1"/>
    <property type="molecule type" value="Genomic_DNA"/>
</dbReference>
<dbReference type="GO" id="GO:0043138">
    <property type="term" value="F:3'-5' DNA helicase activity"/>
    <property type="evidence" value="ECO:0007669"/>
    <property type="project" value="TreeGrafter"/>
</dbReference>
<evidence type="ECO:0000313" key="7">
    <source>
        <dbReference type="EMBL" id="KDN23729.1"/>
    </source>
</evidence>
<dbReference type="PROSITE" id="PS51198">
    <property type="entry name" value="UVRD_HELICASE_ATP_BIND"/>
    <property type="match status" value="1"/>
</dbReference>
<dbReference type="STRING" id="287986.DV20_03130"/>
<keyword evidence="1 5" id="KW-0547">Nucleotide-binding</keyword>
<dbReference type="Gene3D" id="3.40.50.300">
    <property type="entry name" value="P-loop containing nucleotide triphosphate hydrolases"/>
    <property type="match status" value="2"/>
</dbReference>
<dbReference type="GO" id="GO:0000725">
    <property type="term" value="P:recombinational repair"/>
    <property type="evidence" value="ECO:0007669"/>
    <property type="project" value="TreeGrafter"/>
</dbReference>
<dbReference type="GO" id="GO:0005829">
    <property type="term" value="C:cytosol"/>
    <property type="evidence" value="ECO:0007669"/>
    <property type="project" value="TreeGrafter"/>
</dbReference>
<dbReference type="Pfam" id="PF13538">
    <property type="entry name" value="UvrD_C_2"/>
    <property type="match status" value="1"/>
</dbReference>
<proteinExistence type="predicted"/>
<feature type="domain" description="UvrD-like helicase ATP-binding" evidence="6">
    <location>
        <begin position="176"/>
        <end position="542"/>
    </location>
</feature>
<dbReference type="GO" id="GO:0016787">
    <property type="term" value="F:hydrolase activity"/>
    <property type="evidence" value="ECO:0007669"/>
    <property type="project" value="UniProtKB-UniRule"/>
</dbReference>
<dbReference type="InterPro" id="IPR014016">
    <property type="entry name" value="UvrD-like_ATP-bd"/>
</dbReference>
<feature type="binding site" evidence="5">
    <location>
        <begin position="197"/>
        <end position="204"/>
    </location>
    <ligand>
        <name>ATP</name>
        <dbReference type="ChEBI" id="CHEBI:30616"/>
    </ligand>
</feature>
<reference evidence="7 8" key="1">
    <citation type="submission" date="2014-05" db="EMBL/GenBank/DDBJ databases">
        <title>Draft genome sequence of Amycolatopsis rifamycinica DSM 46095.</title>
        <authorList>
            <person name="Lal R."/>
            <person name="Saxena A."/>
            <person name="Kumari R."/>
            <person name="Mukherjee U."/>
            <person name="Singh P."/>
            <person name="Sangwan N."/>
            <person name="Mahato N.K."/>
        </authorList>
    </citation>
    <scope>NUCLEOTIDE SEQUENCE [LARGE SCALE GENOMIC DNA]</scope>
    <source>
        <strain evidence="7 8">DSM 46095</strain>
    </source>
</reference>
<dbReference type="PANTHER" id="PTHR11070:SF45">
    <property type="entry name" value="DNA 3'-5' HELICASE"/>
    <property type="match status" value="1"/>
</dbReference>
<dbReference type="GO" id="GO:0003677">
    <property type="term" value="F:DNA binding"/>
    <property type="evidence" value="ECO:0007669"/>
    <property type="project" value="InterPro"/>
</dbReference>
<sequence length="692" mass="74981">MATRSGTDRELVVEQEYLTALYARLDVLREHAATRLAAARDAGAERETVALWQAESGRLEAVEDGLCFGRLDLRDGRRVYIGRLGLFRDADDTPLLLDWRAPAARPFYTATMASPHGVRRRRRITTRGRTVLTLDDELLDPDAAGSVGDGALVGEAALVAALTARRTGRMRDIVTTLQTEQDRIVRDEHPGVLVVQGGPGTGKTAVALHRLAYLLYIRPHLRTRRVLVIGPSQVFLDYIGQVLPGLGEHAVTTATITQLRPDIRVSRLDPPGTIEAKGRPGMAGRIAAAVRSRVRTPDEPVEVEFEQQALRLDPDDCRGAIEAATRTGLPHNQARLVFQRRIVELLAQRLIDRMESVVFTEAGEAIDGGSADGRLSAADLRGLAAAGVVIDPGHDDDGPRSLLDETDAARLRAALLADTQACLALDELWPSLTGQQVVADLLACQVEDWAPADIPLLDEADAVIGESGGATFGHVVVDEAQELSAMAWRMLMRRCPAKSMTIVGDLAQTGNPAGASSWDGLLRPLVGNRWRLAQLTINYRTPAEIMAAVIDLFTTHHPDLRPPRSVRAAGEPPWRRRTTLADLPETVADLAARHTDGQLAVITPRHHHARLAAALSLPTSPEITDPVVALTPDQAKGLEFDSVLIADPAAILATPLGHNDLYVAMTRTTRRLGIVHPGPPPAEISRIQERTP</sequence>
<evidence type="ECO:0000256" key="4">
    <source>
        <dbReference type="ARBA" id="ARBA00022840"/>
    </source>
</evidence>
<dbReference type="AlphaFoldDB" id="A0A066UHW1"/>
<keyword evidence="8" id="KW-1185">Reference proteome</keyword>
<dbReference type="Proteomes" id="UP000027345">
    <property type="component" value="Unassembled WGS sequence"/>
</dbReference>
<evidence type="ECO:0000259" key="6">
    <source>
        <dbReference type="PROSITE" id="PS51198"/>
    </source>
</evidence>
<dbReference type="SUPFAM" id="SSF52540">
    <property type="entry name" value="P-loop containing nucleoside triphosphate hydrolases"/>
    <property type="match status" value="1"/>
</dbReference>
<dbReference type="RefSeq" id="WP_043776260.1">
    <property type="nucleotide sequence ID" value="NZ_JMQI01000005.1"/>
</dbReference>
<accession>A0A066UHW1</accession>
<keyword evidence="4 5" id="KW-0067">ATP-binding</keyword>
<gene>
    <name evidence="7" type="ORF">DV20_03130</name>
</gene>
<comment type="caution">
    <text evidence="7">The sequence shown here is derived from an EMBL/GenBank/DDBJ whole genome shotgun (WGS) entry which is preliminary data.</text>
</comment>
<evidence type="ECO:0000256" key="2">
    <source>
        <dbReference type="ARBA" id="ARBA00022801"/>
    </source>
</evidence>
<dbReference type="InterPro" id="IPR000212">
    <property type="entry name" value="DNA_helicase_UvrD/REP"/>
</dbReference>
<evidence type="ECO:0000313" key="8">
    <source>
        <dbReference type="Proteomes" id="UP000027345"/>
    </source>
</evidence>
<evidence type="ECO:0000256" key="3">
    <source>
        <dbReference type="ARBA" id="ARBA00022806"/>
    </source>
</evidence>
<dbReference type="PANTHER" id="PTHR11070">
    <property type="entry name" value="UVRD / RECB / PCRA DNA HELICASE FAMILY MEMBER"/>
    <property type="match status" value="1"/>
</dbReference>
<evidence type="ECO:0000256" key="1">
    <source>
        <dbReference type="ARBA" id="ARBA00022741"/>
    </source>
</evidence>
<dbReference type="Pfam" id="PF13245">
    <property type="entry name" value="AAA_19"/>
    <property type="match status" value="1"/>
</dbReference>
<keyword evidence="2 5" id="KW-0378">Hydrolase</keyword>
<keyword evidence="3 5" id="KW-0347">Helicase</keyword>
<dbReference type="eggNOG" id="COG3973">
    <property type="taxonomic scope" value="Bacteria"/>
</dbReference>
<name>A0A066UHW1_9PSEU</name>
<dbReference type="OrthoDB" id="9787585at2"/>